<accession>A0A2I1GZC3</accession>
<reference evidence="1 2" key="1">
    <citation type="submission" date="2015-10" db="EMBL/GenBank/DDBJ databases">
        <title>Genome analyses suggest a sexual origin of heterokaryosis in a supposedly ancient asexual fungus.</title>
        <authorList>
            <person name="Ropars J."/>
            <person name="Sedzielewska K."/>
            <person name="Noel J."/>
            <person name="Charron P."/>
            <person name="Farinelli L."/>
            <person name="Marton T."/>
            <person name="Kruger M."/>
            <person name="Pelin A."/>
            <person name="Brachmann A."/>
            <person name="Corradi N."/>
        </authorList>
    </citation>
    <scope>NUCLEOTIDE SEQUENCE [LARGE SCALE GENOMIC DNA]</scope>
    <source>
        <strain evidence="1 2">A4</strain>
    </source>
</reference>
<evidence type="ECO:0000313" key="2">
    <source>
        <dbReference type="Proteomes" id="UP000234323"/>
    </source>
</evidence>
<dbReference type="AlphaFoldDB" id="A0A2I1GZC3"/>
<feature type="non-terminal residue" evidence="1">
    <location>
        <position position="128"/>
    </location>
</feature>
<dbReference type="EMBL" id="LLXI01001111">
    <property type="protein sequence ID" value="PKY51961.1"/>
    <property type="molecule type" value="Genomic_DNA"/>
</dbReference>
<keyword evidence="2" id="KW-1185">Reference proteome</keyword>
<name>A0A2I1GZC3_9GLOM</name>
<dbReference type="VEuPathDB" id="FungiDB:RhiirA1_455857"/>
<sequence>MIFPPPGLRLIRFNHFKAWGQVVAIKFKSQQKYVTVTVSIELNQVATGLWNEGVWTAPLGGCKAFKIIQDRGTRKLITYYESWADLEKVLGKAFSLDEFTGDWMRYFTPNLKQRRRNPQKVNQEGGSK</sequence>
<gene>
    <name evidence="1" type="ORF">RhiirA4_424900</name>
</gene>
<dbReference type="Proteomes" id="UP000234323">
    <property type="component" value="Unassembled WGS sequence"/>
</dbReference>
<proteinExistence type="predicted"/>
<organism evidence="1 2">
    <name type="scientific">Rhizophagus irregularis</name>
    <dbReference type="NCBI Taxonomy" id="588596"/>
    <lineage>
        <taxon>Eukaryota</taxon>
        <taxon>Fungi</taxon>
        <taxon>Fungi incertae sedis</taxon>
        <taxon>Mucoromycota</taxon>
        <taxon>Glomeromycotina</taxon>
        <taxon>Glomeromycetes</taxon>
        <taxon>Glomerales</taxon>
        <taxon>Glomeraceae</taxon>
        <taxon>Rhizophagus</taxon>
    </lineage>
</organism>
<dbReference type="VEuPathDB" id="FungiDB:FUN_013523"/>
<protein>
    <submittedName>
        <fullName evidence="1">Uncharacterized protein</fullName>
    </submittedName>
</protein>
<evidence type="ECO:0000313" key="1">
    <source>
        <dbReference type="EMBL" id="PKY51961.1"/>
    </source>
</evidence>
<comment type="caution">
    <text evidence="1">The sequence shown here is derived from an EMBL/GenBank/DDBJ whole genome shotgun (WGS) entry which is preliminary data.</text>
</comment>